<feature type="region of interest" description="Disordered" evidence="1">
    <location>
        <begin position="25"/>
        <end position="72"/>
    </location>
</feature>
<dbReference type="EMBL" id="JASNWA010000010">
    <property type="protein sequence ID" value="KAK3168929.1"/>
    <property type="molecule type" value="Genomic_DNA"/>
</dbReference>
<sequence>MKATIAILLLPAALAWPSYNGHGHGHGHKRGYGAYESGHHHPSGGHLPSDTATGPFDMSNATASQADTSVSGAGSITSTQYLTSQNTIYVTASDQAPVESATTAGGAGGAGGACAETATVTVANTVTITITGGAGAQAATTAAPETQAPVVPSSTAPEMALPPVKQSSVPAPVSPISQAASPVELVATPSPSSSTAAPAAQATAATPATVPAMPHVKSGASSGSKRGVLIPPGSDQTDLVTAFNSAEKVSWVANWYSSPPPNLNSRIEFVPQMYDKDSNKDNTWTKNAQKAVSEGDKYFLSFGEPETQNDQGFYMDPQTAASTWMEYLQPYADSVTCGAPGVLQNTQDFTWLSQFMDACDKLGCKVGFVAIHWFYKAEPGNEQGFKDVVNNATAIANGKPVWVDNFRADGTNEAQQAFLGDIVPWLEANDAVARYAYASPDRSSGTGFLNSDGSISSLGTFYANL</sequence>
<dbReference type="PANTHER" id="PTHR34154:SF10">
    <property type="entry name" value="ASL1-LIKE GLYCOSYL HYDROLASE CATALYTIC DOMAIN-CONTAINING PROTEIN"/>
    <property type="match status" value="1"/>
</dbReference>
<feature type="region of interest" description="Disordered" evidence="1">
    <location>
        <begin position="186"/>
        <end position="207"/>
    </location>
</feature>
<evidence type="ECO:0000313" key="5">
    <source>
        <dbReference type="Proteomes" id="UP001276659"/>
    </source>
</evidence>
<dbReference type="GO" id="GO:0071966">
    <property type="term" value="P:fungal-type cell wall polysaccharide metabolic process"/>
    <property type="evidence" value="ECO:0007669"/>
    <property type="project" value="TreeGrafter"/>
</dbReference>
<dbReference type="InterPro" id="IPR024655">
    <property type="entry name" value="Asl1_glyco_hydro_catalytic"/>
</dbReference>
<organism evidence="4 5">
    <name type="scientific">Lepraria neglecta</name>
    <dbReference type="NCBI Taxonomy" id="209136"/>
    <lineage>
        <taxon>Eukaryota</taxon>
        <taxon>Fungi</taxon>
        <taxon>Dikarya</taxon>
        <taxon>Ascomycota</taxon>
        <taxon>Pezizomycotina</taxon>
        <taxon>Lecanoromycetes</taxon>
        <taxon>OSLEUM clade</taxon>
        <taxon>Lecanoromycetidae</taxon>
        <taxon>Lecanorales</taxon>
        <taxon>Lecanorineae</taxon>
        <taxon>Stereocaulaceae</taxon>
        <taxon>Lepraria</taxon>
    </lineage>
</organism>
<gene>
    <name evidence="4" type="ORF">OEA41_005377</name>
</gene>
<evidence type="ECO:0000256" key="2">
    <source>
        <dbReference type="SAM" id="SignalP"/>
    </source>
</evidence>
<dbReference type="AlphaFoldDB" id="A0AAD9YZB1"/>
<evidence type="ECO:0000256" key="1">
    <source>
        <dbReference type="SAM" id="MobiDB-lite"/>
    </source>
</evidence>
<dbReference type="PANTHER" id="PTHR34154">
    <property type="entry name" value="ALKALI-SENSITIVE LINKAGE PROTEIN 1"/>
    <property type="match status" value="1"/>
</dbReference>
<comment type="caution">
    <text evidence="4">The sequence shown here is derived from an EMBL/GenBank/DDBJ whole genome shotgun (WGS) entry which is preliminary data.</text>
</comment>
<name>A0AAD9YZB1_9LECA</name>
<dbReference type="Gene3D" id="3.20.20.80">
    <property type="entry name" value="Glycosidases"/>
    <property type="match status" value="1"/>
</dbReference>
<keyword evidence="5" id="KW-1185">Reference proteome</keyword>
<feature type="compositionally biased region" description="Polar residues" evidence="1">
    <location>
        <begin position="59"/>
        <end position="72"/>
    </location>
</feature>
<protein>
    <recommendedName>
        <fullName evidence="3">Asl1-like glycosyl hydrolase catalytic domain-containing protein</fullName>
    </recommendedName>
</protein>
<dbReference type="GO" id="GO:0009277">
    <property type="term" value="C:fungal-type cell wall"/>
    <property type="evidence" value="ECO:0007669"/>
    <property type="project" value="TreeGrafter"/>
</dbReference>
<evidence type="ECO:0000259" key="3">
    <source>
        <dbReference type="Pfam" id="PF11790"/>
    </source>
</evidence>
<evidence type="ECO:0000313" key="4">
    <source>
        <dbReference type="EMBL" id="KAK3168929.1"/>
    </source>
</evidence>
<feature type="signal peptide" evidence="2">
    <location>
        <begin position="1"/>
        <end position="15"/>
    </location>
</feature>
<feature type="domain" description="Asl1-like glycosyl hydrolase catalytic" evidence="3">
    <location>
        <begin position="239"/>
        <end position="462"/>
    </location>
</feature>
<feature type="compositionally biased region" description="Low complexity" evidence="1">
    <location>
        <begin position="187"/>
        <end position="207"/>
    </location>
</feature>
<dbReference type="InterPro" id="IPR053183">
    <property type="entry name" value="ASL1"/>
</dbReference>
<accession>A0AAD9YZB1</accession>
<feature type="chain" id="PRO_5041948205" description="Asl1-like glycosyl hydrolase catalytic domain-containing protein" evidence="2">
    <location>
        <begin position="16"/>
        <end position="465"/>
    </location>
</feature>
<dbReference type="InterPro" id="IPR017853">
    <property type="entry name" value="GH"/>
</dbReference>
<proteinExistence type="predicted"/>
<keyword evidence="2" id="KW-0732">Signal</keyword>
<dbReference type="Proteomes" id="UP001276659">
    <property type="component" value="Unassembled WGS sequence"/>
</dbReference>
<dbReference type="Pfam" id="PF11790">
    <property type="entry name" value="Glyco_hydro_cc"/>
    <property type="match status" value="1"/>
</dbReference>
<reference evidence="4" key="1">
    <citation type="submission" date="2022-11" db="EMBL/GenBank/DDBJ databases">
        <title>Chromosomal genome sequence assembly and mating type (MAT) locus characterization of the leprose asexual lichenized fungus Lepraria neglecta (Nyl.) Erichsen.</title>
        <authorList>
            <person name="Allen J.L."/>
            <person name="Pfeffer B."/>
        </authorList>
    </citation>
    <scope>NUCLEOTIDE SEQUENCE</scope>
    <source>
        <strain evidence="4">Allen 5258</strain>
    </source>
</reference>
<dbReference type="SUPFAM" id="SSF51445">
    <property type="entry name" value="(Trans)glycosidases"/>
    <property type="match status" value="1"/>
</dbReference>